<dbReference type="CDD" id="cd12148">
    <property type="entry name" value="fungal_TF_MHR"/>
    <property type="match status" value="1"/>
</dbReference>
<dbReference type="GO" id="GO:0000981">
    <property type="term" value="F:DNA-binding transcription factor activity, RNA polymerase II-specific"/>
    <property type="evidence" value="ECO:0007669"/>
    <property type="project" value="InterPro"/>
</dbReference>
<protein>
    <recommendedName>
        <fullName evidence="6">Zn(2)-C6 fungal-type domain-containing protein</fullName>
    </recommendedName>
</protein>
<gene>
    <name evidence="7" type="ORF">CFAM422_004290</name>
</gene>
<sequence length="541" mass="61050">MTEHVALLPSGNQLEAEVAANQASLAPGACLNCRRQKQRCDRVIPQCSRCSTKAIRCVYPTKDNGAVGGLVPVSSSTSHMLIPCSRPCSFHLSPHGERDLLWAACSRQGSYMQGGYSQPTLYHVVRDIFDHSGISVTDVVTRYFDLAHYWLPILDRRAVYDEAARFNLDEAGNHDAFALLLLCMHTFTESPCENQPQPTQNLLYRTLRQLFIILQSSPDILARTLLQCGIILTAYACGHGMTKEAYETLTICIGLIRRLSIDSYATAESRMGADHGLYDHLELDLCWSGIILLDRWAIISDDDRLERDIDSFYRTIVLSNIDQCLPYLVEAHHIPPNSGIFQASKSDLYSRDAIRNLLARAEHVLRLGDMLKNVNGPDAEKYEFVETAVCNEIADFIRTTEGGKFPLCETVAMALSALIMLYRKQNYYRMSIDNFTVLRAVLTFNSIHNMIMDTCRDEAEWVQAHGWSNNSRPCFLGLCCLYGAAAHLDELRAEGLSREDVWTLRNSLVEFSHRWKLGERFLNHLNSVKRIRDVPNQGSTT</sequence>
<dbReference type="InterPro" id="IPR001138">
    <property type="entry name" value="Zn2Cys6_DnaBD"/>
</dbReference>
<dbReference type="AlphaFoldDB" id="A0A9P5CGF4"/>
<evidence type="ECO:0000256" key="5">
    <source>
        <dbReference type="ARBA" id="ARBA00023242"/>
    </source>
</evidence>
<dbReference type="PANTHER" id="PTHR47338:SF20">
    <property type="entry name" value="ZN(II)2CYS6 TRANSCRIPTION FACTOR (EUROFUNG)"/>
    <property type="match status" value="1"/>
</dbReference>
<dbReference type="PANTHER" id="PTHR47338">
    <property type="entry name" value="ZN(II)2CYS6 TRANSCRIPTION FACTOR (EUROFUNG)-RELATED"/>
    <property type="match status" value="1"/>
</dbReference>
<dbReference type="PROSITE" id="PS50048">
    <property type="entry name" value="ZN2_CY6_FUNGAL_2"/>
    <property type="match status" value="1"/>
</dbReference>
<evidence type="ECO:0000256" key="3">
    <source>
        <dbReference type="ARBA" id="ARBA00023015"/>
    </source>
</evidence>
<dbReference type="SUPFAM" id="SSF57701">
    <property type="entry name" value="Zn2/Cys6 DNA-binding domain"/>
    <property type="match status" value="1"/>
</dbReference>
<evidence type="ECO:0000256" key="1">
    <source>
        <dbReference type="ARBA" id="ARBA00004123"/>
    </source>
</evidence>
<reference evidence="7 8" key="1">
    <citation type="submission" date="2018-06" db="EMBL/GenBank/DDBJ databases">
        <title>Genome analysis of cellulolytic fungus Trichoderma lentiforme CFAM-422.</title>
        <authorList>
            <person name="Steindorff A.S."/>
            <person name="Formighieri E.F."/>
            <person name="Midorikawa G.E.O."/>
            <person name="Tamietti M.S."/>
            <person name="Ramos E.Z."/>
            <person name="Silva A.S."/>
            <person name="Bon E.P.S."/>
            <person name="Mendes T.D."/>
            <person name="Damaso M.C.T."/>
            <person name="Favaro L.C.L."/>
        </authorList>
    </citation>
    <scope>NUCLEOTIDE SEQUENCE [LARGE SCALE GENOMIC DNA]</scope>
    <source>
        <strain evidence="7 8">CFAM-422</strain>
    </source>
</reference>
<keyword evidence="3" id="KW-0805">Transcription regulation</keyword>
<proteinExistence type="predicted"/>
<keyword evidence="4" id="KW-0804">Transcription</keyword>
<comment type="subcellular location">
    <subcellularLocation>
        <location evidence="1">Nucleus</location>
    </subcellularLocation>
</comment>
<evidence type="ECO:0000256" key="4">
    <source>
        <dbReference type="ARBA" id="ARBA00023163"/>
    </source>
</evidence>
<name>A0A9P5CGF4_9HYPO</name>
<keyword evidence="8" id="KW-1185">Reference proteome</keyword>
<dbReference type="Proteomes" id="UP000801864">
    <property type="component" value="Unassembled WGS sequence"/>
</dbReference>
<evidence type="ECO:0000313" key="8">
    <source>
        <dbReference type="Proteomes" id="UP000801864"/>
    </source>
</evidence>
<feature type="domain" description="Zn(2)-C6 fungal-type" evidence="6">
    <location>
        <begin position="29"/>
        <end position="59"/>
    </location>
</feature>
<dbReference type="EMBL" id="QLNT01000006">
    <property type="protein sequence ID" value="KAF3073503.1"/>
    <property type="molecule type" value="Genomic_DNA"/>
</dbReference>
<keyword evidence="2" id="KW-0479">Metal-binding</keyword>
<dbReference type="Pfam" id="PF00172">
    <property type="entry name" value="Zn_clus"/>
    <property type="match status" value="1"/>
</dbReference>
<keyword evidence="5" id="KW-0539">Nucleus</keyword>
<evidence type="ECO:0000256" key="2">
    <source>
        <dbReference type="ARBA" id="ARBA00022723"/>
    </source>
</evidence>
<dbReference type="SMART" id="SM00066">
    <property type="entry name" value="GAL4"/>
    <property type="match status" value="1"/>
</dbReference>
<comment type="caution">
    <text evidence="7">The sequence shown here is derived from an EMBL/GenBank/DDBJ whole genome shotgun (WGS) entry which is preliminary data.</text>
</comment>
<organism evidence="7 8">
    <name type="scientific">Trichoderma lentiforme</name>
    <dbReference type="NCBI Taxonomy" id="1567552"/>
    <lineage>
        <taxon>Eukaryota</taxon>
        <taxon>Fungi</taxon>
        <taxon>Dikarya</taxon>
        <taxon>Ascomycota</taxon>
        <taxon>Pezizomycotina</taxon>
        <taxon>Sordariomycetes</taxon>
        <taxon>Hypocreomycetidae</taxon>
        <taxon>Hypocreales</taxon>
        <taxon>Hypocreaceae</taxon>
        <taxon>Trichoderma</taxon>
    </lineage>
</organism>
<dbReference type="PROSITE" id="PS00463">
    <property type="entry name" value="ZN2_CY6_FUNGAL_1"/>
    <property type="match status" value="1"/>
</dbReference>
<accession>A0A9P5CGF4</accession>
<dbReference type="GO" id="GO:0008270">
    <property type="term" value="F:zinc ion binding"/>
    <property type="evidence" value="ECO:0007669"/>
    <property type="project" value="InterPro"/>
</dbReference>
<dbReference type="InterPro" id="IPR050815">
    <property type="entry name" value="TF_fung"/>
</dbReference>
<dbReference type="Gene3D" id="4.10.240.10">
    <property type="entry name" value="Zn(2)-C6 fungal-type DNA-binding domain"/>
    <property type="match status" value="1"/>
</dbReference>
<dbReference type="CDD" id="cd00067">
    <property type="entry name" value="GAL4"/>
    <property type="match status" value="1"/>
</dbReference>
<dbReference type="InterPro" id="IPR036864">
    <property type="entry name" value="Zn2-C6_fun-type_DNA-bd_sf"/>
</dbReference>
<evidence type="ECO:0000259" key="6">
    <source>
        <dbReference type="PROSITE" id="PS50048"/>
    </source>
</evidence>
<evidence type="ECO:0000313" key="7">
    <source>
        <dbReference type="EMBL" id="KAF3073503.1"/>
    </source>
</evidence>
<dbReference type="GO" id="GO:0005634">
    <property type="term" value="C:nucleus"/>
    <property type="evidence" value="ECO:0007669"/>
    <property type="project" value="UniProtKB-SubCell"/>
</dbReference>